<feature type="region of interest" description="Disordered" evidence="1">
    <location>
        <begin position="221"/>
        <end position="259"/>
    </location>
</feature>
<sequence>MLVVKKYPNRRLYDTAESRYITLEDLASRIKAGSDVLVQDATSGADLTQATLTQIILESRGGARLLPVPLLLRLIRLGDEALAEFLGRYVSWALEMYLQAQHGARALMPLNPLANAPFAATNALARLVLGATKWGREAGQAGQAGPASAPQGSPAEPFGAQPDTYGGPIPEPPPSEPMHVPHVPTGEEVAAAIEAETAHVHGEVSDVANDVARLRREIEALKRSMATSTREARGPRDGQKAGRAPRATRTPRKVAPKKR</sequence>
<accession>X1HCY3</accession>
<proteinExistence type="predicted"/>
<feature type="domain" description="PHA accumulation regulator DNA-binding N-terminal" evidence="2">
    <location>
        <begin position="3"/>
        <end position="60"/>
    </location>
</feature>
<dbReference type="InterPro" id="IPR012909">
    <property type="entry name" value="PHA_DNA-bd_N"/>
</dbReference>
<feature type="compositionally biased region" description="Basic and acidic residues" evidence="1">
    <location>
        <begin position="230"/>
        <end position="240"/>
    </location>
</feature>
<dbReference type="Pfam" id="PF07879">
    <property type="entry name" value="PHB_acc_N"/>
    <property type="match status" value="1"/>
</dbReference>
<evidence type="ECO:0000259" key="2">
    <source>
        <dbReference type="Pfam" id="PF07879"/>
    </source>
</evidence>
<feature type="compositionally biased region" description="Low complexity" evidence="1">
    <location>
        <begin position="139"/>
        <end position="157"/>
    </location>
</feature>
<dbReference type="AlphaFoldDB" id="X1HCY3"/>
<evidence type="ECO:0000256" key="1">
    <source>
        <dbReference type="SAM" id="MobiDB-lite"/>
    </source>
</evidence>
<feature type="non-terminal residue" evidence="3">
    <location>
        <position position="259"/>
    </location>
</feature>
<dbReference type="EMBL" id="BARU01011267">
    <property type="protein sequence ID" value="GAH43178.1"/>
    <property type="molecule type" value="Genomic_DNA"/>
</dbReference>
<feature type="compositionally biased region" description="Basic residues" evidence="1">
    <location>
        <begin position="249"/>
        <end position="259"/>
    </location>
</feature>
<organism evidence="3">
    <name type="scientific">marine sediment metagenome</name>
    <dbReference type="NCBI Taxonomy" id="412755"/>
    <lineage>
        <taxon>unclassified sequences</taxon>
        <taxon>metagenomes</taxon>
        <taxon>ecological metagenomes</taxon>
    </lineage>
</organism>
<feature type="region of interest" description="Disordered" evidence="1">
    <location>
        <begin position="139"/>
        <end position="182"/>
    </location>
</feature>
<evidence type="ECO:0000313" key="3">
    <source>
        <dbReference type="EMBL" id="GAH43178.1"/>
    </source>
</evidence>
<reference evidence="3" key="1">
    <citation type="journal article" date="2014" name="Front. Microbiol.">
        <title>High frequency of phylogenetically diverse reductive dehalogenase-homologous genes in deep subseafloor sedimentary metagenomes.</title>
        <authorList>
            <person name="Kawai M."/>
            <person name="Futagami T."/>
            <person name="Toyoda A."/>
            <person name="Takaki Y."/>
            <person name="Nishi S."/>
            <person name="Hori S."/>
            <person name="Arai W."/>
            <person name="Tsubouchi T."/>
            <person name="Morono Y."/>
            <person name="Uchiyama I."/>
            <person name="Ito T."/>
            <person name="Fujiyama A."/>
            <person name="Inagaki F."/>
            <person name="Takami H."/>
        </authorList>
    </citation>
    <scope>NUCLEOTIDE SEQUENCE</scope>
    <source>
        <strain evidence="3">Expedition CK06-06</strain>
    </source>
</reference>
<gene>
    <name evidence="3" type="ORF">S03H2_21208</name>
</gene>
<name>X1HCY3_9ZZZZ</name>
<protein>
    <recommendedName>
        <fullName evidence="2">PHA accumulation regulator DNA-binding N-terminal domain-containing protein</fullName>
    </recommendedName>
</protein>
<comment type="caution">
    <text evidence="3">The sequence shown here is derived from an EMBL/GenBank/DDBJ whole genome shotgun (WGS) entry which is preliminary data.</text>
</comment>